<dbReference type="PANTHER" id="PTHR14359">
    <property type="entry name" value="HOMO-OLIGOMERIC FLAVIN CONTAINING CYS DECARBOXYLASE FAMILY"/>
    <property type="match status" value="1"/>
</dbReference>
<dbReference type="InterPro" id="IPR007085">
    <property type="entry name" value="DNA/pantothenate-metab_flavo_C"/>
</dbReference>
<proteinExistence type="inferred from homology"/>
<dbReference type="GO" id="GO:0015937">
    <property type="term" value="P:coenzyme A biosynthetic process"/>
    <property type="evidence" value="ECO:0007669"/>
    <property type="project" value="UniProtKB-UniRule"/>
</dbReference>
<keyword evidence="3" id="KW-0511">Multifunctional enzyme</keyword>
<dbReference type="HAMAP" id="MF_02225">
    <property type="entry name" value="CoaBC"/>
    <property type="match status" value="1"/>
</dbReference>
<comment type="pathway">
    <text evidence="3 4">Cofactor biosynthesis; coenzyme A biosynthesis; CoA from (R)-pantothenate: step 2/5.</text>
</comment>
<gene>
    <name evidence="3" type="primary">coaBC</name>
    <name evidence="7" type="ordered locus">Zymop_0111</name>
</gene>
<feature type="domain" description="DNA/pantothenate metabolism flavoprotein C-terminal" evidence="6">
    <location>
        <begin position="192"/>
        <end position="402"/>
    </location>
</feature>
<evidence type="ECO:0000256" key="1">
    <source>
        <dbReference type="ARBA" id="ARBA00022793"/>
    </source>
</evidence>
<feature type="binding site" evidence="3">
    <location>
        <position position="329"/>
    </location>
    <ligand>
        <name>CTP</name>
        <dbReference type="ChEBI" id="CHEBI:37563"/>
    </ligand>
</feature>
<feature type="region of interest" description="Phosphopantothenate--cysteine ligase" evidence="3">
    <location>
        <begin position="197"/>
        <end position="407"/>
    </location>
</feature>
<protein>
    <recommendedName>
        <fullName evidence="3">Coenzyme A biosynthesis bifunctional protein CoaBC</fullName>
    </recommendedName>
    <alternativeName>
        <fullName evidence="3">DNA/pantothenate metabolism flavoprotein</fullName>
    </alternativeName>
    <alternativeName>
        <fullName evidence="3">Phosphopantothenoylcysteine synthetase/decarboxylase</fullName>
        <shortName evidence="3">PPCS-PPCDC</shortName>
    </alternativeName>
    <domain>
        <recommendedName>
            <fullName evidence="3">Phosphopantothenoylcysteine decarboxylase</fullName>
            <shortName evidence="3">PPC decarboxylase</shortName>
            <shortName evidence="3">PPC-DC</shortName>
            <ecNumber evidence="3">4.1.1.36</ecNumber>
        </recommendedName>
        <alternativeName>
            <fullName evidence="3">CoaC</fullName>
        </alternativeName>
    </domain>
    <domain>
        <recommendedName>
            <fullName evidence="3">Phosphopantothenate--cysteine ligase</fullName>
            <ecNumber evidence="3">6.3.2.5</ecNumber>
        </recommendedName>
        <alternativeName>
            <fullName evidence="3">CoaB</fullName>
        </alternativeName>
        <alternativeName>
            <fullName evidence="3">Phosphopantothenoylcysteine synthetase</fullName>
            <shortName evidence="3">PPC synthetase</shortName>
            <shortName evidence="3">PPC-S</shortName>
        </alternativeName>
    </domain>
</protein>
<dbReference type="AlphaFoldDB" id="F8ETK5"/>
<comment type="cofactor">
    <cofactor evidence="3">
        <name>Mg(2+)</name>
        <dbReference type="ChEBI" id="CHEBI:18420"/>
    </cofactor>
</comment>
<dbReference type="PATRIC" id="fig|579138.3.peg.125"/>
<comment type="pathway">
    <text evidence="3 4">Cofactor biosynthesis; coenzyme A biosynthesis; CoA from (R)-pantothenate: step 3/5.</text>
</comment>
<dbReference type="GO" id="GO:0010181">
    <property type="term" value="F:FMN binding"/>
    <property type="evidence" value="ECO:0007669"/>
    <property type="project" value="UniProtKB-UniRule"/>
</dbReference>
<dbReference type="InterPro" id="IPR036551">
    <property type="entry name" value="Flavin_trans-like"/>
</dbReference>
<dbReference type="NCBIfam" id="TIGR00521">
    <property type="entry name" value="coaBC_dfp"/>
    <property type="match status" value="1"/>
</dbReference>
<keyword evidence="1 3" id="KW-0210">Decarboxylase</keyword>
<dbReference type="Proteomes" id="UP000000491">
    <property type="component" value="Chromosome"/>
</dbReference>
<keyword evidence="2 3" id="KW-0456">Lyase</keyword>
<comment type="similarity">
    <text evidence="3 4">In the N-terminal section; belongs to the HFCD (homo-oligomeric flavin containing Cys decarboxylase) superfamily.</text>
</comment>
<dbReference type="SUPFAM" id="SSF102645">
    <property type="entry name" value="CoaB-like"/>
    <property type="match status" value="1"/>
</dbReference>
<dbReference type="STRING" id="579138.Zymop_0111"/>
<dbReference type="RefSeq" id="WP_013933415.1">
    <property type="nucleotide sequence ID" value="NC_015709.1"/>
</dbReference>
<dbReference type="HOGENOM" id="CLU_033319_0_1_5"/>
<comment type="catalytic activity">
    <reaction evidence="3 4">
        <text>N-[(R)-4-phosphopantothenoyl]-L-cysteine + H(+) = (R)-4'-phosphopantetheine + CO2</text>
        <dbReference type="Rhea" id="RHEA:16793"/>
        <dbReference type="ChEBI" id="CHEBI:15378"/>
        <dbReference type="ChEBI" id="CHEBI:16526"/>
        <dbReference type="ChEBI" id="CHEBI:59458"/>
        <dbReference type="ChEBI" id="CHEBI:61723"/>
        <dbReference type="EC" id="4.1.1.36"/>
    </reaction>
</comment>
<evidence type="ECO:0000313" key="7">
    <source>
        <dbReference type="EMBL" id="AEI37015.1"/>
    </source>
</evidence>
<keyword evidence="3 4" id="KW-0285">Flavoprotein</keyword>
<feature type="binding site" evidence="3">
    <location>
        <position position="284"/>
    </location>
    <ligand>
        <name>CTP</name>
        <dbReference type="ChEBI" id="CHEBI:37563"/>
    </ligand>
</feature>
<evidence type="ECO:0000256" key="2">
    <source>
        <dbReference type="ARBA" id="ARBA00023239"/>
    </source>
</evidence>
<comment type="cofactor">
    <cofactor evidence="3">
        <name>FMN</name>
        <dbReference type="ChEBI" id="CHEBI:58210"/>
    </cofactor>
    <text evidence="3">Binds 1 FMN per subunit.</text>
</comment>
<organism evidence="7 8">
    <name type="scientific">Zymomonas mobilis subsp. pomaceae (strain ATCC 29192 / DSM 22645 / JCM 10191 / CCUG 17912 / NBRC 13757 / NCIMB 11200 / NRRL B-4491 / Barker I)</name>
    <dbReference type="NCBI Taxonomy" id="579138"/>
    <lineage>
        <taxon>Bacteria</taxon>
        <taxon>Pseudomonadati</taxon>
        <taxon>Pseudomonadota</taxon>
        <taxon>Alphaproteobacteria</taxon>
        <taxon>Sphingomonadales</taxon>
        <taxon>Zymomonadaceae</taxon>
        <taxon>Zymomonas</taxon>
    </lineage>
</organism>
<dbReference type="EC" id="6.3.2.5" evidence="3"/>
<evidence type="ECO:0000259" key="6">
    <source>
        <dbReference type="Pfam" id="PF04127"/>
    </source>
</evidence>
<dbReference type="Gene3D" id="3.40.50.10300">
    <property type="entry name" value="CoaB-like"/>
    <property type="match status" value="1"/>
</dbReference>
<dbReference type="Gene3D" id="3.40.50.1950">
    <property type="entry name" value="Flavin prenyltransferase-like"/>
    <property type="match status" value="1"/>
</dbReference>
<dbReference type="GO" id="GO:0046872">
    <property type="term" value="F:metal ion binding"/>
    <property type="evidence" value="ECO:0007669"/>
    <property type="project" value="UniProtKB-KW"/>
</dbReference>
<dbReference type="InterPro" id="IPR035929">
    <property type="entry name" value="CoaB-like_sf"/>
</dbReference>
<dbReference type="EC" id="4.1.1.36" evidence="3"/>
<comment type="function">
    <text evidence="3">Catalyzes two sequential steps in the biosynthesis of coenzyme A. In the first step cysteine is conjugated to 4'-phosphopantothenate to form 4-phosphopantothenoylcysteine. In the second step the latter compound is decarboxylated to form 4'-phosphopantotheine.</text>
</comment>
<sequence length="407" mass="43500">MASSLNGKQILLVISGSIAAVKAPDILRLLRKEKAEVQCLVTQGGAHFITPMALASLSGHSVAQDIWNEEEEASIRHIRLARQADLILVAPASANFIAKMATGLADDLASTVLLAADSPVLIAPAMNHRMWHHAATQRNLAQLRADGIQCINPDEGMMACGESGVGRLAEPQRIVATVQSLLSEREGGGSPLKGRHFIVTAGPTHEPIDPVRYLGNRSSGKQGFAIAEALHSYGAQVTLIAGPVDAVTPVGVERIDVKTALEMKAAVENALPADGAILTAAVADWRVEPSTSKYKKEGGKPSLTLIENPDILAELSQRKTNRPRLVIGFAAESDNLLENAVTKFKKKGCDWIIANSIVATKEAPAAMGGDDNRVHLITQKGIESWDRMSKKAVACKLANYITHYFKV</sequence>
<feature type="binding site" evidence="3">
    <location>
        <position position="293"/>
    </location>
    <ligand>
        <name>CTP</name>
        <dbReference type="ChEBI" id="CHEBI:37563"/>
    </ligand>
</feature>
<dbReference type="Pfam" id="PF04127">
    <property type="entry name" value="DFP"/>
    <property type="match status" value="1"/>
</dbReference>
<dbReference type="InterPro" id="IPR003382">
    <property type="entry name" value="Flavoprotein"/>
</dbReference>
<keyword evidence="3" id="KW-0479">Metal-binding</keyword>
<keyword evidence="3 4" id="KW-0288">FMN</keyword>
<keyword evidence="3" id="KW-0460">Magnesium</keyword>
<feature type="binding site" evidence="3">
    <location>
        <begin position="309"/>
        <end position="312"/>
    </location>
    <ligand>
        <name>CTP</name>
        <dbReference type="ChEBI" id="CHEBI:37563"/>
    </ligand>
</feature>
<dbReference type="Pfam" id="PF02441">
    <property type="entry name" value="Flavoprotein"/>
    <property type="match status" value="1"/>
</dbReference>
<evidence type="ECO:0000259" key="5">
    <source>
        <dbReference type="Pfam" id="PF02441"/>
    </source>
</evidence>
<feature type="region of interest" description="Phosphopantothenoylcysteine decarboxylase" evidence="3">
    <location>
        <begin position="1"/>
        <end position="196"/>
    </location>
</feature>
<comment type="function">
    <text evidence="4">Catalyzes two steps in the biosynthesis of coenzyme A. In the first step cysteine is conjugated to 4'-phosphopantothenate to form 4-phosphopantothenoylcysteine, in the latter compound is decarboxylated to form 4'-phosphopantotheine.</text>
</comment>
<dbReference type="SUPFAM" id="SSF52507">
    <property type="entry name" value="Homo-oligomeric flavin-containing Cys decarboxylases, HFCD"/>
    <property type="match status" value="1"/>
</dbReference>
<name>F8ETK5_ZYMMT</name>
<keyword evidence="3 4" id="KW-0436">Ligase</keyword>
<comment type="catalytic activity">
    <reaction evidence="3 4">
        <text>(R)-4'-phosphopantothenate + L-cysteine + CTP = N-[(R)-4-phosphopantothenoyl]-L-cysteine + CMP + diphosphate + H(+)</text>
        <dbReference type="Rhea" id="RHEA:19397"/>
        <dbReference type="ChEBI" id="CHEBI:10986"/>
        <dbReference type="ChEBI" id="CHEBI:15378"/>
        <dbReference type="ChEBI" id="CHEBI:33019"/>
        <dbReference type="ChEBI" id="CHEBI:35235"/>
        <dbReference type="ChEBI" id="CHEBI:37563"/>
        <dbReference type="ChEBI" id="CHEBI:59458"/>
        <dbReference type="ChEBI" id="CHEBI:60377"/>
        <dbReference type="EC" id="6.3.2.5"/>
    </reaction>
</comment>
<dbReference type="KEGG" id="zmp:Zymop_0111"/>
<dbReference type="eggNOG" id="COG0452">
    <property type="taxonomic scope" value="Bacteria"/>
</dbReference>
<evidence type="ECO:0000313" key="8">
    <source>
        <dbReference type="Proteomes" id="UP000000491"/>
    </source>
</evidence>
<feature type="domain" description="Flavoprotein" evidence="5">
    <location>
        <begin position="8"/>
        <end position="180"/>
    </location>
</feature>
<dbReference type="GO" id="GO:0015941">
    <property type="term" value="P:pantothenate catabolic process"/>
    <property type="evidence" value="ECO:0007669"/>
    <property type="project" value="InterPro"/>
</dbReference>
<reference evidence="7 8" key="1">
    <citation type="journal article" date="2011" name="J. Bacteriol.">
        <title>Genome sequence of the ethanol-producing Zymomonas mobilis subsp. pomaceae lectotype strain ATCC 29192.</title>
        <authorList>
            <person name="Kouvelis V.N."/>
            <person name="Davenport K.W."/>
            <person name="Brettin T.S."/>
            <person name="Bruce D."/>
            <person name="Detter C."/>
            <person name="Han C.S."/>
            <person name="Nolan M."/>
            <person name="Tapia R."/>
            <person name="Damoulaki A."/>
            <person name="Kyrpides N.C."/>
            <person name="Typas M.A."/>
            <person name="Pappas K.M."/>
        </authorList>
    </citation>
    <scope>NUCLEOTIDE SEQUENCE [LARGE SCALE GENOMIC DNA]</scope>
    <source>
        <strain evidence="8">ATCC 29192 / DSM 22645 / JCM 10191 / CCUG 17912 / NBRC 13757 / NCIMB 11200 / NRRL B-4491 / Barker I</strain>
    </source>
</reference>
<dbReference type="GO" id="GO:0004632">
    <property type="term" value="F:phosphopantothenate--cysteine ligase activity"/>
    <property type="evidence" value="ECO:0007669"/>
    <property type="project" value="UniProtKB-UniRule"/>
</dbReference>
<evidence type="ECO:0000256" key="4">
    <source>
        <dbReference type="RuleBase" id="RU364078"/>
    </source>
</evidence>
<dbReference type="InterPro" id="IPR005252">
    <property type="entry name" value="CoaBC"/>
</dbReference>
<comment type="similarity">
    <text evidence="3 4">In the C-terminal section; belongs to the PPC synthetase family.</text>
</comment>
<dbReference type="GO" id="GO:0004633">
    <property type="term" value="F:phosphopantothenoylcysteine decarboxylase activity"/>
    <property type="evidence" value="ECO:0007669"/>
    <property type="project" value="UniProtKB-UniRule"/>
</dbReference>
<feature type="binding site" evidence="3">
    <location>
        <position position="343"/>
    </location>
    <ligand>
        <name>CTP</name>
        <dbReference type="ChEBI" id="CHEBI:37563"/>
    </ligand>
</feature>
<feature type="active site" description="Proton donor" evidence="3">
    <location>
        <position position="160"/>
    </location>
</feature>
<dbReference type="EMBL" id="CP002865">
    <property type="protein sequence ID" value="AEI37015.1"/>
    <property type="molecule type" value="Genomic_DNA"/>
</dbReference>
<dbReference type="PANTHER" id="PTHR14359:SF6">
    <property type="entry name" value="PHOSPHOPANTOTHENOYLCYSTEINE DECARBOXYLASE"/>
    <property type="match status" value="1"/>
</dbReference>
<comment type="caution">
    <text evidence="3">Lacks conserved residue(s) required for the propagation of feature annotation.</text>
</comment>
<dbReference type="UniPathway" id="UPA00241">
    <property type="reaction ID" value="UER00353"/>
</dbReference>
<feature type="binding site" evidence="3">
    <location>
        <position position="347"/>
    </location>
    <ligand>
        <name>CTP</name>
        <dbReference type="ChEBI" id="CHEBI:37563"/>
    </ligand>
</feature>
<evidence type="ECO:0000256" key="3">
    <source>
        <dbReference type="HAMAP-Rule" id="MF_02225"/>
    </source>
</evidence>
<accession>F8ETK5</accession>
<dbReference type="GO" id="GO:0071513">
    <property type="term" value="C:phosphopantothenoylcysteine decarboxylase complex"/>
    <property type="evidence" value="ECO:0007669"/>
    <property type="project" value="TreeGrafter"/>
</dbReference>